<evidence type="ECO:0000313" key="2">
    <source>
        <dbReference type="Proteomes" id="UP001601059"/>
    </source>
</evidence>
<dbReference type="RefSeq" id="WP_389358607.1">
    <property type="nucleotide sequence ID" value="NZ_JBIACK010000001.1"/>
</dbReference>
<organism evidence="1 2">
    <name type="scientific">Cytobacillus spartinae</name>
    <dbReference type="NCBI Taxonomy" id="3299023"/>
    <lineage>
        <taxon>Bacteria</taxon>
        <taxon>Bacillati</taxon>
        <taxon>Bacillota</taxon>
        <taxon>Bacilli</taxon>
        <taxon>Bacillales</taxon>
        <taxon>Bacillaceae</taxon>
        <taxon>Cytobacillus</taxon>
    </lineage>
</organism>
<comment type="caution">
    <text evidence="1">The sequence shown here is derived from an EMBL/GenBank/DDBJ whole genome shotgun (WGS) entry which is preliminary data.</text>
</comment>
<protein>
    <submittedName>
        <fullName evidence="1">Competence protein ComK</fullName>
    </submittedName>
</protein>
<sequence>MLMKLTTVLKPESMVILPEYNQNGLLCSKVYDVNDSYVFENSPMNIIKNTLLYFLNDLETAIRGSKSILGSYKMLPIVICDNLRMYWFPSHSPFNRNCIWFSLIHIDDIKPINKSRCLVIFKNGLLIEVNMSAKRLMHKRDLASTLKLKIEERKQAAESHHLLEMGLMYIRELNERYFTTNKSKYHMEQKEDGME</sequence>
<dbReference type="Proteomes" id="UP001601059">
    <property type="component" value="Unassembled WGS sequence"/>
</dbReference>
<evidence type="ECO:0000313" key="1">
    <source>
        <dbReference type="EMBL" id="MFE8699963.1"/>
    </source>
</evidence>
<dbReference type="EMBL" id="JBIACK010000001">
    <property type="protein sequence ID" value="MFE8699963.1"/>
    <property type="molecule type" value="Genomic_DNA"/>
</dbReference>
<keyword evidence="2" id="KW-1185">Reference proteome</keyword>
<dbReference type="Pfam" id="PF06338">
    <property type="entry name" value="ComK"/>
    <property type="match status" value="1"/>
</dbReference>
<reference evidence="1 2" key="1">
    <citation type="submission" date="2024-08" db="EMBL/GenBank/DDBJ databases">
        <title>Two novel Cytobacillus novel species.</title>
        <authorList>
            <person name="Liu G."/>
        </authorList>
    </citation>
    <scope>NUCLEOTIDE SEQUENCE [LARGE SCALE GENOMIC DNA]</scope>
    <source>
        <strain evidence="1 2">FJAT-54145</strain>
    </source>
</reference>
<gene>
    <name evidence="1" type="ORF">ACFYKX_04920</name>
</gene>
<proteinExistence type="predicted"/>
<name>A0ABW6KAL0_9BACI</name>
<dbReference type="InterPro" id="IPR010461">
    <property type="entry name" value="ComK"/>
</dbReference>
<accession>A0ABW6KAL0</accession>